<dbReference type="Pfam" id="PF00591">
    <property type="entry name" value="Glycos_transf_3"/>
    <property type="match status" value="1"/>
</dbReference>
<feature type="binding site" evidence="5">
    <location>
        <position position="84"/>
    </location>
    <ligand>
        <name>anthranilate</name>
        <dbReference type="ChEBI" id="CHEBI:16567"/>
        <label>1</label>
    </ligand>
</feature>
<organism evidence="8 9">
    <name type="scientific">Schaalia georgiae F0490</name>
    <dbReference type="NCBI Taxonomy" id="1125717"/>
    <lineage>
        <taxon>Bacteria</taxon>
        <taxon>Bacillati</taxon>
        <taxon>Actinomycetota</taxon>
        <taxon>Actinomycetes</taxon>
        <taxon>Actinomycetales</taxon>
        <taxon>Actinomycetaceae</taxon>
        <taxon>Schaalia</taxon>
    </lineage>
</organism>
<dbReference type="GO" id="GO:0005829">
    <property type="term" value="C:cytosol"/>
    <property type="evidence" value="ECO:0007669"/>
    <property type="project" value="TreeGrafter"/>
</dbReference>
<dbReference type="InterPro" id="IPR035902">
    <property type="entry name" value="Nuc_phospho_transferase"/>
</dbReference>
<feature type="binding site" evidence="5">
    <location>
        <position position="124"/>
    </location>
    <ligand>
        <name>5-phospho-alpha-D-ribose 1-diphosphate</name>
        <dbReference type="ChEBI" id="CHEBI:58017"/>
    </ligand>
</feature>
<dbReference type="PANTHER" id="PTHR43285:SF2">
    <property type="entry name" value="ANTHRANILATE PHOSPHORIBOSYLTRANSFERASE"/>
    <property type="match status" value="1"/>
</dbReference>
<feature type="binding site" evidence="5">
    <location>
        <position position="230"/>
    </location>
    <ligand>
        <name>Mg(2+)</name>
        <dbReference type="ChEBI" id="CHEBI:18420"/>
        <label>2</label>
    </ligand>
</feature>
<evidence type="ECO:0000256" key="3">
    <source>
        <dbReference type="ARBA" id="ARBA00022822"/>
    </source>
</evidence>
<feature type="binding site" evidence="5">
    <location>
        <position position="170"/>
    </location>
    <ligand>
        <name>anthranilate</name>
        <dbReference type="ChEBI" id="CHEBI:16567"/>
        <label>2</label>
    </ligand>
</feature>
<reference evidence="8 9" key="1">
    <citation type="submission" date="2012-05" db="EMBL/GenBank/DDBJ databases">
        <authorList>
            <person name="Harkins D.M."/>
            <person name="Madupu R."/>
            <person name="Durkin A.S."/>
            <person name="Torralba M."/>
            <person name="Methe B."/>
            <person name="Sutton G.G."/>
            <person name="Nelson K.E."/>
        </authorList>
    </citation>
    <scope>NUCLEOTIDE SEQUENCE [LARGE SCALE GENOMIC DNA]</scope>
    <source>
        <strain evidence="8 9">F0490</strain>
    </source>
</reference>
<evidence type="ECO:0000259" key="7">
    <source>
        <dbReference type="Pfam" id="PF02885"/>
    </source>
</evidence>
<proteinExistence type="inferred from homology"/>
<feature type="domain" description="Glycosyl transferase family 3 N-terminal" evidence="7">
    <location>
        <begin position="9"/>
        <end position="70"/>
    </location>
</feature>
<comment type="subunit">
    <text evidence="5">Homodimer.</text>
</comment>
<evidence type="ECO:0000256" key="1">
    <source>
        <dbReference type="ARBA" id="ARBA00022676"/>
    </source>
</evidence>
<evidence type="ECO:0000313" key="8">
    <source>
        <dbReference type="EMBL" id="EJF51545.1"/>
    </source>
</evidence>
<dbReference type="PANTHER" id="PTHR43285">
    <property type="entry name" value="ANTHRANILATE PHOSPHORIBOSYLTRANSFERASE"/>
    <property type="match status" value="1"/>
</dbReference>
<feature type="binding site" evidence="5">
    <location>
        <begin position="94"/>
        <end position="97"/>
    </location>
    <ligand>
        <name>5-phospho-alpha-D-ribose 1-diphosphate</name>
        <dbReference type="ChEBI" id="CHEBI:58017"/>
    </ligand>
</feature>
<name>J1HYT8_9ACTO</name>
<dbReference type="Pfam" id="PF02885">
    <property type="entry name" value="Glycos_trans_3N"/>
    <property type="match status" value="1"/>
</dbReference>
<dbReference type="RefSeq" id="WP_005867571.1">
    <property type="nucleotide sequence ID" value="NZ_AKFS01000029.1"/>
</dbReference>
<dbReference type="EMBL" id="AKFS01000029">
    <property type="protein sequence ID" value="EJF51545.1"/>
    <property type="molecule type" value="Genomic_DNA"/>
</dbReference>
<dbReference type="EC" id="2.4.2.18" evidence="5"/>
<dbReference type="AlphaFoldDB" id="J1HYT8"/>
<comment type="caution">
    <text evidence="8">The sequence shown here is derived from an EMBL/GenBank/DDBJ whole genome shotgun (WGS) entry which is preliminary data.</text>
</comment>
<keyword evidence="9" id="KW-1185">Reference proteome</keyword>
<keyword evidence="5" id="KW-0479">Metal-binding</keyword>
<dbReference type="InterPro" id="IPR000312">
    <property type="entry name" value="Glycosyl_Trfase_fam3"/>
</dbReference>
<dbReference type="PATRIC" id="fig|1125717.3.peg.189"/>
<evidence type="ECO:0000256" key="5">
    <source>
        <dbReference type="HAMAP-Rule" id="MF_00211"/>
    </source>
</evidence>
<dbReference type="InterPro" id="IPR017459">
    <property type="entry name" value="Glycosyl_Trfase_fam3_N_dom"/>
</dbReference>
<feature type="binding site" evidence="5">
    <location>
        <position position="96"/>
    </location>
    <ligand>
        <name>Mg(2+)</name>
        <dbReference type="ChEBI" id="CHEBI:18420"/>
        <label>1</label>
    </ligand>
</feature>
<protein>
    <recommendedName>
        <fullName evidence="5">Anthranilate phosphoribosyltransferase</fullName>
        <ecNumber evidence="5">2.4.2.18</ecNumber>
    </recommendedName>
</protein>
<dbReference type="GO" id="GO:0000287">
    <property type="term" value="F:magnesium ion binding"/>
    <property type="evidence" value="ECO:0007669"/>
    <property type="project" value="UniProtKB-UniRule"/>
</dbReference>
<keyword evidence="2 5" id="KW-0808">Transferase</keyword>
<keyword evidence="4 5" id="KW-0057">Aromatic amino acid biosynthesis</keyword>
<keyword evidence="5" id="KW-0460">Magnesium</keyword>
<dbReference type="Gene3D" id="1.20.970.10">
    <property type="entry name" value="Transferase, Pyrimidine Nucleoside Phosphorylase, Chain C"/>
    <property type="match status" value="1"/>
</dbReference>
<feature type="binding site" evidence="5">
    <location>
        <position position="84"/>
    </location>
    <ligand>
        <name>5-phospho-alpha-D-ribose 1-diphosphate</name>
        <dbReference type="ChEBI" id="CHEBI:58017"/>
    </ligand>
</feature>
<dbReference type="NCBIfam" id="TIGR01245">
    <property type="entry name" value="trpD"/>
    <property type="match status" value="1"/>
</dbReference>
<feature type="binding site" evidence="5">
    <location>
        <position position="230"/>
    </location>
    <ligand>
        <name>Mg(2+)</name>
        <dbReference type="ChEBI" id="CHEBI:18420"/>
        <label>1</label>
    </ligand>
</feature>
<dbReference type="SUPFAM" id="SSF47648">
    <property type="entry name" value="Nucleoside phosphorylase/phosphoribosyltransferase N-terminal domain"/>
    <property type="match status" value="1"/>
</dbReference>
<feature type="binding site" evidence="5">
    <location>
        <position position="92"/>
    </location>
    <ligand>
        <name>5-phospho-alpha-D-ribose 1-diphosphate</name>
        <dbReference type="ChEBI" id="CHEBI:58017"/>
    </ligand>
</feature>
<comment type="function">
    <text evidence="5">Catalyzes the transfer of the phosphoribosyl group of 5-phosphorylribose-1-pyrophosphate (PRPP) to anthranilate to yield N-(5'-phosphoribosyl)-anthranilate (PRA).</text>
</comment>
<dbReference type="InterPro" id="IPR036320">
    <property type="entry name" value="Glycosyl_Trfase_fam3_N_dom_sf"/>
</dbReference>
<dbReference type="HAMAP" id="MF_00211">
    <property type="entry name" value="TrpD"/>
    <property type="match status" value="1"/>
</dbReference>
<keyword evidence="1 5" id="KW-0328">Glycosyltransferase</keyword>
<keyword evidence="3 5" id="KW-0822">Tryptophan biosynthesis</keyword>
<feature type="binding site" evidence="5">
    <location>
        <begin position="87"/>
        <end position="88"/>
    </location>
    <ligand>
        <name>5-phospho-alpha-D-ribose 1-diphosphate</name>
        <dbReference type="ChEBI" id="CHEBI:58017"/>
    </ligand>
</feature>
<dbReference type="InterPro" id="IPR005940">
    <property type="entry name" value="Anthranilate_Pribosyl_Tfrase"/>
</dbReference>
<keyword evidence="5" id="KW-0028">Amino-acid biosynthesis</keyword>
<dbReference type="Proteomes" id="UP000004578">
    <property type="component" value="Unassembled WGS sequence"/>
</dbReference>
<dbReference type="UniPathway" id="UPA00035">
    <property type="reaction ID" value="UER00041"/>
</dbReference>
<dbReference type="GO" id="GO:0000162">
    <property type="term" value="P:L-tryptophan biosynthetic process"/>
    <property type="evidence" value="ECO:0007669"/>
    <property type="project" value="UniProtKB-UniRule"/>
</dbReference>
<comment type="similarity">
    <text evidence="5">Belongs to the anthranilate phosphoribosyltransferase family.</text>
</comment>
<feature type="binding site" evidence="5">
    <location>
        <position position="229"/>
    </location>
    <ligand>
        <name>Mg(2+)</name>
        <dbReference type="ChEBI" id="CHEBI:18420"/>
        <label>2</label>
    </ligand>
</feature>
<evidence type="ECO:0000313" key="9">
    <source>
        <dbReference type="Proteomes" id="UP000004578"/>
    </source>
</evidence>
<feature type="binding site" evidence="5">
    <location>
        <position position="115"/>
    </location>
    <ligand>
        <name>anthranilate</name>
        <dbReference type="ChEBI" id="CHEBI:16567"/>
        <label>1</label>
    </ligand>
</feature>
<dbReference type="OrthoDB" id="9806430at2"/>
<comment type="caution">
    <text evidence="5">Lacks conserved residue(s) required for the propagation of feature annotation.</text>
</comment>
<evidence type="ECO:0000259" key="6">
    <source>
        <dbReference type="Pfam" id="PF00591"/>
    </source>
</evidence>
<evidence type="ECO:0000256" key="4">
    <source>
        <dbReference type="ARBA" id="ARBA00023141"/>
    </source>
</evidence>
<feature type="domain" description="Glycosyl transferase family 3" evidence="6">
    <location>
        <begin position="78"/>
        <end position="338"/>
    </location>
</feature>
<comment type="pathway">
    <text evidence="5">Amino-acid biosynthesis; L-tryptophan biosynthesis; L-tryptophan from chorismate: step 2/5.</text>
</comment>
<dbReference type="SUPFAM" id="SSF52418">
    <property type="entry name" value="Nucleoside phosphorylase/phosphoribosyltransferase catalytic domain"/>
    <property type="match status" value="1"/>
</dbReference>
<accession>J1HYT8</accession>
<gene>
    <name evidence="5 8" type="primary">trpD</name>
    <name evidence="8" type="ORF">HMPREF1317_1667</name>
</gene>
<dbReference type="Gene3D" id="3.40.1030.10">
    <property type="entry name" value="Nucleoside phosphorylase/phosphoribosyltransferase catalytic domain"/>
    <property type="match status" value="1"/>
</dbReference>
<feature type="binding site" evidence="5">
    <location>
        <begin position="112"/>
        <end position="120"/>
    </location>
    <ligand>
        <name>5-phospho-alpha-D-ribose 1-diphosphate</name>
        <dbReference type="ChEBI" id="CHEBI:58017"/>
    </ligand>
</feature>
<comment type="cofactor">
    <cofactor evidence="5">
        <name>Mg(2+)</name>
        <dbReference type="ChEBI" id="CHEBI:18420"/>
    </cofactor>
    <text evidence="5">Binds 2 magnesium ions per monomer.</text>
</comment>
<evidence type="ECO:0000256" key="2">
    <source>
        <dbReference type="ARBA" id="ARBA00022679"/>
    </source>
</evidence>
<dbReference type="GO" id="GO:0004048">
    <property type="term" value="F:anthranilate phosphoribosyltransferase activity"/>
    <property type="evidence" value="ECO:0007669"/>
    <property type="project" value="UniProtKB-UniRule"/>
</dbReference>
<comment type="catalytic activity">
    <reaction evidence="5">
        <text>N-(5-phospho-beta-D-ribosyl)anthranilate + diphosphate = 5-phospho-alpha-D-ribose 1-diphosphate + anthranilate</text>
        <dbReference type="Rhea" id="RHEA:11768"/>
        <dbReference type="ChEBI" id="CHEBI:16567"/>
        <dbReference type="ChEBI" id="CHEBI:18277"/>
        <dbReference type="ChEBI" id="CHEBI:33019"/>
        <dbReference type="ChEBI" id="CHEBI:58017"/>
        <dbReference type="EC" id="2.4.2.18"/>
    </reaction>
</comment>
<sequence length="351" mass="36629">MTGAPQWSDVIARLNGGRPLSYQDAYWVMDQVMTGELGDARLASFLTAMAIKGATVDEIHGLADAMQDHALAVDLPSRALDVVGTGGDGFGTVNISTMSAIALAAAGIPIVKHGNRASTSKSGSADVLEAMGVSLDVDAARQREVFERIGIAFLFANKVHPSMRFAAPVRRALGFPTAFNVLGPLTNPARVQACAIGAADEANARLMAGVYASRGLSAIVFRGRDTGLDELSTVGVNQAWIVSGGAVSEVEFDASELFDMEPARIEDLRGGDAHQNAEVAREVLSGAGARAVRDAVCLNVAAGVLAWEGLDEAIDAGSYARRLGEAVERAHRVLDSGDGAALVERWEALSA</sequence>